<feature type="transmembrane region" description="Helical" evidence="7">
    <location>
        <begin position="82"/>
        <end position="109"/>
    </location>
</feature>
<reference evidence="9 10" key="1">
    <citation type="submission" date="2024-01" db="EMBL/GenBank/DDBJ databases">
        <title>The genome of the rayed Mediterranean limpet Patella caerulea (Linnaeus, 1758).</title>
        <authorList>
            <person name="Anh-Thu Weber A."/>
            <person name="Halstead-Nussloch G."/>
        </authorList>
    </citation>
    <scope>NUCLEOTIDE SEQUENCE [LARGE SCALE GENOMIC DNA]</scope>
    <source>
        <strain evidence="9">AATW-2023a</strain>
        <tissue evidence="9">Whole specimen</tissue>
    </source>
</reference>
<evidence type="ECO:0000256" key="5">
    <source>
        <dbReference type="ARBA" id="ARBA00023136"/>
    </source>
</evidence>
<feature type="region of interest" description="Disordered" evidence="6">
    <location>
        <begin position="1"/>
        <end position="36"/>
    </location>
</feature>
<proteinExistence type="inferred from homology"/>
<name>A0AAN8IYD6_PATCE</name>
<keyword evidence="10" id="KW-1185">Reference proteome</keyword>
<protein>
    <recommendedName>
        <fullName evidence="8">DUF4605 domain-containing protein</fullName>
    </recommendedName>
</protein>
<dbReference type="InterPro" id="IPR052502">
    <property type="entry name" value="FAM241_domain"/>
</dbReference>
<dbReference type="EMBL" id="JAZGQO010000015">
    <property type="protein sequence ID" value="KAK6169140.1"/>
    <property type="molecule type" value="Genomic_DNA"/>
</dbReference>
<dbReference type="InterPro" id="IPR027953">
    <property type="entry name" value="DUF4605"/>
</dbReference>
<feature type="compositionally biased region" description="Gly residues" evidence="6">
    <location>
        <begin position="147"/>
        <end position="157"/>
    </location>
</feature>
<evidence type="ECO:0000256" key="1">
    <source>
        <dbReference type="ARBA" id="ARBA00004167"/>
    </source>
</evidence>
<sequence>MVRISSTGEIIPDDPQPRNRGSGDHAPQQRQGSVRHENYNEQEQQAMQGEGGQVSIFDNLNQRLLALGLPRWNAGPYVIEPIVSVAFLLAGLFLGIPGLLMGLVLFGVVKLSQSGGIPGQDLIFGLGRNQNQNTNHRNSGNDRKPRGGGGGHRLGRT</sequence>
<accession>A0AAN8IYD6</accession>
<evidence type="ECO:0000256" key="6">
    <source>
        <dbReference type="SAM" id="MobiDB-lite"/>
    </source>
</evidence>
<evidence type="ECO:0000256" key="4">
    <source>
        <dbReference type="ARBA" id="ARBA00022989"/>
    </source>
</evidence>
<comment type="similarity">
    <text evidence="2">Belongs to the FAM241 family.</text>
</comment>
<keyword evidence="3 7" id="KW-0812">Transmembrane</keyword>
<dbReference type="PANTHER" id="PTHR33690">
    <property type="entry name" value="DUF4605 DOMAIN-CONTAINING PROTEIN"/>
    <property type="match status" value="1"/>
</dbReference>
<evidence type="ECO:0000259" key="8">
    <source>
        <dbReference type="Pfam" id="PF15378"/>
    </source>
</evidence>
<dbReference type="PANTHER" id="PTHR33690:SF3">
    <property type="entry name" value="UBIQUITIN-LIKE DOMAIN-CONTAINING PROTEIN"/>
    <property type="match status" value="1"/>
</dbReference>
<dbReference type="Pfam" id="PF15378">
    <property type="entry name" value="DUF4605"/>
    <property type="match status" value="1"/>
</dbReference>
<evidence type="ECO:0000313" key="9">
    <source>
        <dbReference type="EMBL" id="KAK6169140.1"/>
    </source>
</evidence>
<gene>
    <name evidence="9" type="ORF">SNE40_020249</name>
</gene>
<comment type="caution">
    <text evidence="9">The sequence shown here is derived from an EMBL/GenBank/DDBJ whole genome shotgun (WGS) entry which is preliminary data.</text>
</comment>
<feature type="region of interest" description="Disordered" evidence="6">
    <location>
        <begin position="128"/>
        <end position="157"/>
    </location>
</feature>
<keyword evidence="5 7" id="KW-0472">Membrane</keyword>
<keyword evidence="4 7" id="KW-1133">Transmembrane helix</keyword>
<dbReference type="GO" id="GO:0016020">
    <property type="term" value="C:membrane"/>
    <property type="evidence" value="ECO:0007669"/>
    <property type="project" value="UniProtKB-SubCell"/>
</dbReference>
<organism evidence="9 10">
    <name type="scientific">Patella caerulea</name>
    <name type="common">Rayed Mediterranean limpet</name>
    <dbReference type="NCBI Taxonomy" id="87958"/>
    <lineage>
        <taxon>Eukaryota</taxon>
        <taxon>Metazoa</taxon>
        <taxon>Spiralia</taxon>
        <taxon>Lophotrochozoa</taxon>
        <taxon>Mollusca</taxon>
        <taxon>Gastropoda</taxon>
        <taxon>Patellogastropoda</taxon>
        <taxon>Patelloidea</taxon>
        <taxon>Patellidae</taxon>
        <taxon>Patella</taxon>
    </lineage>
</organism>
<evidence type="ECO:0000256" key="2">
    <source>
        <dbReference type="ARBA" id="ARBA00006165"/>
    </source>
</evidence>
<dbReference type="AlphaFoldDB" id="A0AAN8IYD6"/>
<evidence type="ECO:0000256" key="3">
    <source>
        <dbReference type="ARBA" id="ARBA00022692"/>
    </source>
</evidence>
<evidence type="ECO:0000256" key="7">
    <source>
        <dbReference type="SAM" id="Phobius"/>
    </source>
</evidence>
<feature type="domain" description="DUF4605" evidence="8">
    <location>
        <begin position="55"/>
        <end position="113"/>
    </location>
</feature>
<dbReference type="Proteomes" id="UP001347796">
    <property type="component" value="Unassembled WGS sequence"/>
</dbReference>
<comment type="subcellular location">
    <subcellularLocation>
        <location evidence="1">Membrane</location>
        <topology evidence="1">Single-pass membrane protein</topology>
    </subcellularLocation>
</comment>
<feature type="compositionally biased region" description="Polar residues" evidence="6">
    <location>
        <begin position="128"/>
        <end position="138"/>
    </location>
</feature>
<evidence type="ECO:0000313" key="10">
    <source>
        <dbReference type="Proteomes" id="UP001347796"/>
    </source>
</evidence>